<proteinExistence type="predicted"/>
<accession>A0A8S0FLL9</accession>
<dbReference type="Proteomes" id="UP000467488">
    <property type="component" value="Chromosome"/>
</dbReference>
<sequence>MNKMKGKFFRGQLTFRIIAANLRYLMIVDLLDQLKRERVPVEGERQSRRYFSRQLWTNEG</sequence>
<evidence type="ECO:0000313" key="2">
    <source>
        <dbReference type="Proteomes" id="UP000467488"/>
    </source>
</evidence>
<reference evidence="1 2" key="1">
    <citation type="submission" date="2020-01" db="EMBL/GenBank/DDBJ databases">
        <title>Dynamics of blaIMP-6 dissemination in carbapenem resistant Enterobacteriacea isolated from regional surveillance in Osaka, Japan.</title>
        <authorList>
            <person name="Abe R."/>
            <person name="Akeda Y."/>
            <person name="Sugawara Y."/>
            <person name="Yamamoto N."/>
            <person name="Tomono K."/>
            <person name="Takeuchi D."/>
            <person name="Kawahara R."/>
            <person name="Hamada S."/>
        </authorList>
    </citation>
    <scope>NUCLEOTIDE SEQUENCE [LARGE SCALE GENOMIC DNA]</scope>
    <source>
        <strain evidence="1 2">E300</strain>
    </source>
</reference>
<evidence type="ECO:0000313" key="1">
    <source>
        <dbReference type="EMBL" id="BBU80886.1"/>
    </source>
</evidence>
<dbReference type="EMBL" id="AP022360">
    <property type="protein sequence ID" value="BBU80886.1"/>
    <property type="molecule type" value="Genomic_DNA"/>
</dbReference>
<dbReference type="AlphaFoldDB" id="A0A8S0FLL9"/>
<name>A0A8S0FLL9_ECOLX</name>
<protein>
    <submittedName>
        <fullName evidence="1">Uncharacterized protein</fullName>
    </submittedName>
</protein>
<organism evidence="1 2">
    <name type="scientific">Escherichia coli</name>
    <dbReference type="NCBI Taxonomy" id="562"/>
    <lineage>
        <taxon>Bacteria</taxon>
        <taxon>Pseudomonadati</taxon>
        <taxon>Pseudomonadota</taxon>
        <taxon>Gammaproteobacteria</taxon>
        <taxon>Enterobacterales</taxon>
        <taxon>Enterobacteriaceae</taxon>
        <taxon>Escherichia</taxon>
    </lineage>
</organism>
<gene>
    <name evidence="1" type="ORF">EIMP300_22860</name>
</gene>